<feature type="domain" description="SHOCT" evidence="1">
    <location>
        <begin position="244"/>
        <end position="271"/>
    </location>
</feature>
<reference evidence="3" key="1">
    <citation type="submission" date="2011-01" db="EMBL/GenBank/DDBJ databases">
        <authorList>
            <person name="Muzny D."/>
            <person name="Qin X."/>
            <person name="Buhay C."/>
            <person name="Dugan-Rocha S."/>
            <person name="Ding Y."/>
            <person name="Chen G."/>
            <person name="Hawes A."/>
            <person name="Holder M."/>
            <person name="Jhangiani S."/>
            <person name="Johnson A."/>
            <person name="Khan Z."/>
            <person name="Li Z."/>
            <person name="Liu W."/>
            <person name="Liu X."/>
            <person name="Perez L."/>
            <person name="Shen H."/>
            <person name="Wang Q."/>
            <person name="Watt J."/>
            <person name="Xi L."/>
            <person name="Xin Y."/>
            <person name="Zhou J."/>
            <person name="Deng J."/>
            <person name="Jiang H."/>
            <person name="Liu Y."/>
            <person name="Qu J."/>
            <person name="Song X.-Z."/>
            <person name="Zhang L."/>
            <person name="Villasana D."/>
            <person name="Johnson A."/>
            <person name="Liu J."/>
            <person name="Liyanage D."/>
            <person name="Lorensuhewa L."/>
            <person name="Robinson T."/>
            <person name="Song A."/>
            <person name="Song B.-B."/>
            <person name="Dinh H."/>
            <person name="Thornton R."/>
            <person name="Coyle M."/>
            <person name="Francisco L."/>
            <person name="Jackson L."/>
            <person name="Javaid M."/>
            <person name="Korchina V."/>
            <person name="Kovar C."/>
            <person name="Mata R."/>
            <person name="Mathew T."/>
            <person name="Ngo R."/>
            <person name="Nguyen L."/>
            <person name="Nguyen N."/>
            <person name="Okwuonu G."/>
            <person name="Ongeri F."/>
            <person name="Pham C."/>
            <person name="Simmons D."/>
            <person name="Wilczek-Boney K."/>
            <person name="Hale W."/>
            <person name="Jakkamsetti A."/>
            <person name="Pham P."/>
            <person name="Ruth R."/>
            <person name="San Lucas F."/>
            <person name="Warren J."/>
            <person name="Zhang J."/>
            <person name="Zhao Z."/>
            <person name="Zhou C."/>
            <person name="Zhu D."/>
            <person name="Lee S."/>
            <person name="Bess C."/>
            <person name="Blankenburg K."/>
            <person name="Forbes L."/>
            <person name="Fu Q."/>
            <person name="Gubbala S."/>
            <person name="Hirani K."/>
            <person name="Jayaseelan J.C."/>
            <person name="Lara F."/>
            <person name="Munidasa M."/>
            <person name="Palculict T."/>
            <person name="Patil S."/>
            <person name="Pu L.-L."/>
            <person name="Saada N."/>
            <person name="Tang L."/>
            <person name="Weissenberger G."/>
            <person name="Zhu Y."/>
            <person name="Hemphill L."/>
            <person name="Shang Y."/>
            <person name="Youmans B."/>
            <person name="Ayvaz T."/>
            <person name="Ross M."/>
            <person name="Santibanez J."/>
            <person name="Aqrawi P."/>
            <person name="Gross S."/>
            <person name="Joshi V."/>
            <person name="Fowler G."/>
            <person name="Nazareth L."/>
            <person name="Reid J."/>
            <person name="Worley K."/>
            <person name="Petrosino J."/>
            <person name="Highlander S."/>
            <person name="Gibbs R."/>
        </authorList>
    </citation>
    <scope>NUCLEOTIDE SEQUENCE [LARGE SCALE GENOMIC DNA]</scope>
    <source>
        <strain evidence="3">ATCC 33707</strain>
    </source>
</reference>
<dbReference type="Proteomes" id="UP000004245">
    <property type="component" value="Unassembled WGS sequence"/>
</dbReference>
<name>E9T0P7_RHOHA</name>
<dbReference type="EMBL" id="ADNW02000010">
    <property type="protein sequence ID" value="EGD23998.1"/>
    <property type="molecule type" value="Genomic_DNA"/>
</dbReference>
<proteinExistence type="predicted"/>
<evidence type="ECO:0000313" key="4">
    <source>
        <dbReference type="Proteomes" id="UP000004245"/>
    </source>
</evidence>
<comment type="caution">
    <text evidence="3">The sequence shown here is derived from an EMBL/GenBank/DDBJ whole genome shotgun (WGS) entry which is preliminary data.</text>
</comment>
<dbReference type="Pfam" id="PF09851">
    <property type="entry name" value="SHOCT"/>
    <property type="match status" value="1"/>
</dbReference>
<evidence type="ECO:0000313" key="3">
    <source>
        <dbReference type="EMBL" id="EGD23998.1"/>
    </source>
</evidence>
<protein>
    <recommendedName>
        <fullName evidence="5">SHOCT domain-containing protein</fullName>
    </recommendedName>
</protein>
<dbReference type="RefSeq" id="WP_005515320.1">
    <property type="nucleotide sequence ID" value="NZ_CM001149.1"/>
</dbReference>
<dbReference type="InterPro" id="IPR039519">
    <property type="entry name" value="YokE-like_PH"/>
</dbReference>
<dbReference type="InterPro" id="IPR018649">
    <property type="entry name" value="SHOCT"/>
</dbReference>
<dbReference type="AlphaFoldDB" id="E9T0P7"/>
<keyword evidence="4" id="KW-1185">Reference proteome</keyword>
<gene>
    <name evidence="3" type="ORF">HMPREF0724_12206</name>
</gene>
<accession>E9T0P7</accession>
<feature type="domain" description="YokE-like PH" evidence="2">
    <location>
        <begin position="129"/>
        <end position="217"/>
    </location>
</feature>
<sequence length="274" mass="29287">MGIVRTSTTRVFASADATHQAIIQAMQAVGQDVTPGNPITGTAKRALMKNRWASTVTAGVRPETDTTALVDWSVDMMGDKHNAVLAEILQALPGVTVDDLGVTAALERLGKMGRFFGFQEASALTQYIHTDERVVELAQGVYDGNQGMLVLTTQRLFFFDKSMLGAKVEEFEFSAIGSLGHSKKMGGEVISISISGRAAEIKQVAHGRAETFIQAFRKVRSDASAASAPAPTVVQAAPAPDLADQIKKIAELHDLGVLSDAEFEAKKAELLARM</sequence>
<dbReference type="HOGENOM" id="CLU_1015175_0_0_11"/>
<dbReference type="Pfam" id="PF14470">
    <property type="entry name" value="bPH_3"/>
    <property type="match status" value="1"/>
</dbReference>
<dbReference type="OrthoDB" id="5996503at2"/>
<organism evidence="3 4">
    <name type="scientific">Prescottella equi ATCC 33707</name>
    <dbReference type="NCBI Taxonomy" id="525370"/>
    <lineage>
        <taxon>Bacteria</taxon>
        <taxon>Bacillati</taxon>
        <taxon>Actinomycetota</taxon>
        <taxon>Actinomycetes</taxon>
        <taxon>Mycobacteriales</taxon>
        <taxon>Nocardiaceae</taxon>
        <taxon>Prescottella</taxon>
    </lineage>
</organism>
<evidence type="ECO:0008006" key="5">
    <source>
        <dbReference type="Google" id="ProtNLM"/>
    </source>
</evidence>
<evidence type="ECO:0000259" key="1">
    <source>
        <dbReference type="Pfam" id="PF09851"/>
    </source>
</evidence>
<evidence type="ECO:0000259" key="2">
    <source>
        <dbReference type="Pfam" id="PF14470"/>
    </source>
</evidence>